<dbReference type="RefSeq" id="WP_103879360.1">
    <property type="nucleotide sequence ID" value="NZ_FNVG01000004.1"/>
</dbReference>
<dbReference type="OrthoDB" id="819793at2"/>
<accession>A0A1H5V9M1</accession>
<dbReference type="InterPro" id="IPR036866">
    <property type="entry name" value="RibonucZ/Hydroxyglut_hydro"/>
</dbReference>
<sequence>MTYPNATPHGTLNQVMDDIFMVTGCVALKAPHPKWGPLSLVFSRNMYVVKQGDELSLINSVRLNDKGLAELDQLGKVKHIIRLAAFHGMDDPFYRETFGATLWSVDAPYVRGFATENSDEYYRADKVLHAGGELPISDASYYEFSTSTPKEGLILLEKESGIMISGDSMQNWATPDQYFNWFARLMMPRMGFIAPTNFGPGWLKMAKPDAQELVDKASLKYDALLPAHGTPVFQGAREGFIASAYAVKS</sequence>
<dbReference type="Proteomes" id="UP000236721">
    <property type="component" value="Unassembled WGS sequence"/>
</dbReference>
<proteinExistence type="predicted"/>
<gene>
    <name evidence="1" type="ORF">SAMN04488244_10482</name>
</gene>
<protein>
    <recommendedName>
        <fullName evidence="3">Metallo-beta-lactamase domain-containing protein</fullName>
    </recommendedName>
</protein>
<dbReference type="Gene3D" id="3.60.15.10">
    <property type="entry name" value="Ribonuclease Z/Hydroxyacylglutathione hydrolase-like"/>
    <property type="match status" value="1"/>
</dbReference>
<dbReference type="AlphaFoldDB" id="A0A1H5V9M1"/>
<dbReference type="EMBL" id="FNVG01000004">
    <property type="protein sequence ID" value="SEF83147.1"/>
    <property type="molecule type" value="Genomic_DNA"/>
</dbReference>
<name>A0A1H5V9M1_9VIBR</name>
<organism evidence="1 2">
    <name type="scientific">Vibrio hangzhouensis</name>
    <dbReference type="NCBI Taxonomy" id="462991"/>
    <lineage>
        <taxon>Bacteria</taxon>
        <taxon>Pseudomonadati</taxon>
        <taxon>Pseudomonadota</taxon>
        <taxon>Gammaproteobacteria</taxon>
        <taxon>Vibrionales</taxon>
        <taxon>Vibrionaceae</taxon>
        <taxon>Vibrio</taxon>
    </lineage>
</organism>
<evidence type="ECO:0000313" key="2">
    <source>
        <dbReference type="Proteomes" id="UP000236721"/>
    </source>
</evidence>
<evidence type="ECO:0008006" key="3">
    <source>
        <dbReference type="Google" id="ProtNLM"/>
    </source>
</evidence>
<dbReference type="SUPFAM" id="SSF56281">
    <property type="entry name" value="Metallo-hydrolase/oxidoreductase"/>
    <property type="match status" value="1"/>
</dbReference>
<evidence type="ECO:0000313" key="1">
    <source>
        <dbReference type="EMBL" id="SEF83147.1"/>
    </source>
</evidence>
<keyword evidence="2" id="KW-1185">Reference proteome</keyword>
<reference evidence="2" key="1">
    <citation type="submission" date="2016-10" db="EMBL/GenBank/DDBJ databases">
        <authorList>
            <person name="Varghese N."/>
            <person name="Submissions S."/>
        </authorList>
    </citation>
    <scope>NUCLEOTIDE SEQUENCE [LARGE SCALE GENOMIC DNA]</scope>
    <source>
        <strain evidence="2">CGMCC 1.7062</strain>
    </source>
</reference>